<dbReference type="STRING" id="749222.Nitsa_1089"/>
<dbReference type="eggNOG" id="COG4461">
    <property type="taxonomic scope" value="Bacteria"/>
</dbReference>
<name>E6WXT8_NITSE</name>
<evidence type="ECO:0008006" key="4">
    <source>
        <dbReference type="Google" id="ProtNLM"/>
    </source>
</evidence>
<feature type="chain" id="PRO_5003212364" description="Lysozyme inhibitor LprI N-terminal domain-containing protein" evidence="1">
    <location>
        <begin position="20"/>
        <end position="118"/>
    </location>
</feature>
<dbReference type="RefSeq" id="WP_013554037.1">
    <property type="nucleotide sequence ID" value="NC_014935.1"/>
</dbReference>
<feature type="signal peptide" evidence="1">
    <location>
        <begin position="1"/>
        <end position="19"/>
    </location>
</feature>
<dbReference type="AlphaFoldDB" id="E6WXT8"/>
<reference evidence="2 3" key="1">
    <citation type="journal article" date="2011" name="Stand. Genomic Sci.">
        <title>Complete genome sequence of Nitratifractor salsuginis type strain (E9I37-1).</title>
        <authorList>
            <person name="Anderson I."/>
            <person name="Sikorski J."/>
            <person name="Zeytun A."/>
            <person name="Nolan M."/>
            <person name="Lapidus A."/>
            <person name="Lucas S."/>
            <person name="Hammon N."/>
            <person name="Deshpande S."/>
            <person name="Cheng J.F."/>
            <person name="Tapia R."/>
            <person name="Han C."/>
            <person name="Goodwin L."/>
            <person name="Pitluck S."/>
            <person name="Liolios K."/>
            <person name="Pagani I."/>
            <person name="Ivanova N."/>
            <person name="Huntemann M."/>
            <person name="Mavromatis K."/>
            <person name="Ovchinikova G."/>
            <person name="Pati A."/>
            <person name="Chen A."/>
            <person name="Palaniappan K."/>
            <person name="Land M."/>
            <person name="Hauser L."/>
            <person name="Brambilla E.M."/>
            <person name="Ngatchou-Djao O.D."/>
            <person name="Rohde M."/>
            <person name="Tindall B.J."/>
            <person name="Goker M."/>
            <person name="Detter J.C."/>
            <person name="Woyke T."/>
            <person name="Bristow J."/>
            <person name="Eisen J.A."/>
            <person name="Markowitz V."/>
            <person name="Hugenholtz P."/>
            <person name="Klenk H.P."/>
            <person name="Kyrpides N.C."/>
        </authorList>
    </citation>
    <scope>NUCLEOTIDE SEQUENCE [LARGE SCALE GENOMIC DNA]</scope>
    <source>
        <strain evidence="3">DSM 16511 / JCM 12458 / E9I37-1</strain>
    </source>
</reference>
<evidence type="ECO:0000313" key="2">
    <source>
        <dbReference type="EMBL" id="ADV46345.1"/>
    </source>
</evidence>
<evidence type="ECO:0000313" key="3">
    <source>
        <dbReference type="Proteomes" id="UP000008633"/>
    </source>
</evidence>
<protein>
    <recommendedName>
        <fullName evidence="4">Lysozyme inhibitor LprI N-terminal domain-containing protein</fullName>
    </recommendedName>
</protein>
<proteinExistence type="predicted"/>
<organism evidence="2 3">
    <name type="scientific">Nitratifractor salsuginis (strain DSM 16511 / JCM 12458 / E9I37-1)</name>
    <dbReference type="NCBI Taxonomy" id="749222"/>
    <lineage>
        <taxon>Bacteria</taxon>
        <taxon>Pseudomonadati</taxon>
        <taxon>Campylobacterota</taxon>
        <taxon>Epsilonproteobacteria</taxon>
        <taxon>Campylobacterales</taxon>
        <taxon>Sulfurovaceae</taxon>
        <taxon>Nitratifractor</taxon>
    </lineage>
</organism>
<sequence>MKIFPRFIAGVFLSTALWAMPSDYCPQPPWCSTDWSLLSPGERTVCSDEILSIEDNLLSSIYRHLQFYPSIDVDALRLEEKAWLRRRNRIADRDELMLFYLERIRVLAERLARARRMR</sequence>
<keyword evidence="1" id="KW-0732">Signal</keyword>
<keyword evidence="3" id="KW-1185">Reference proteome</keyword>
<dbReference type="HOGENOM" id="CLU_2070636_0_0_7"/>
<reference evidence="3" key="2">
    <citation type="submission" date="2011-01" db="EMBL/GenBank/DDBJ databases">
        <title>The complete genome of Nitratifractor salsuginis DSM 16511.</title>
        <authorList>
            <consortium name="US DOE Joint Genome Institute (JGI-PGF)"/>
            <person name="Lucas S."/>
            <person name="Copeland A."/>
            <person name="Lapidus A."/>
            <person name="Bruce D."/>
            <person name="Goodwin L."/>
            <person name="Pitluck S."/>
            <person name="Kyrpides N."/>
            <person name="Mavromatis K."/>
            <person name="Ivanova N."/>
            <person name="Mikhailova N."/>
            <person name="Zeytun A."/>
            <person name="Detter J.C."/>
            <person name="Tapia R."/>
            <person name="Han C."/>
            <person name="Land M."/>
            <person name="Hauser L."/>
            <person name="Markowitz V."/>
            <person name="Cheng J.-F."/>
            <person name="Hugenholtz P."/>
            <person name="Woyke T."/>
            <person name="Wu D."/>
            <person name="Tindall B."/>
            <person name="Schuetze A."/>
            <person name="Brambilla E."/>
            <person name="Klenk H.-P."/>
            <person name="Eisen J.A."/>
        </authorList>
    </citation>
    <scope>NUCLEOTIDE SEQUENCE [LARGE SCALE GENOMIC DNA]</scope>
    <source>
        <strain evidence="3">DSM 16511 / JCM 12458 / E9I37-1</strain>
    </source>
</reference>
<evidence type="ECO:0000256" key="1">
    <source>
        <dbReference type="SAM" id="SignalP"/>
    </source>
</evidence>
<accession>E6WXT8</accession>
<dbReference type="KEGG" id="nsa:Nitsa_1089"/>
<dbReference type="Proteomes" id="UP000008633">
    <property type="component" value="Chromosome"/>
</dbReference>
<gene>
    <name evidence="2" type="ordered locus">Nitsa_1089</name>
</gene>
<dbReference type="EMBL" id="CP002452">
    <property type="protein sequence ID" value="ADV46345.1"/>
    <property type="molecule type" value="Genomic_DNA"/>
</dbReference>